<dbReference type="InterPro" id="IPR013830">
    <property type="entry name" value="SGNH_hydro"/>
</dbReference>
<dbReference type="Pfam" id="PF13472">
    <property type="entry name" value="Lipase_GDSL_2"/>
    <property type="match status" value="1"/>
</dbReference>
<gene>
    <name evidence="3" type="ORF">WFA24289_00086</name>
</gene>
<name>A0ABN8BFN1_9LACO</name>
<dbReference type="PANTHER" id="PTHR30383:SF27">
    <property type="entry name" value="SPORE GERMINATION LIPASE LIPC"/>
    <property type="match status" value="1"/>
</dbReference>
<accession>A0ABN8BFN1</accession>
<dbReference type="Gene3D" id="3.40.50.1110">
    <property type="entry name" value="SGNH hydrolase"/>
    <property type="match status" value="1"/>
</dbReference>
<keyword evidence="1" id="KW-0472">Membrane</keyword>
<keyword evidence="1" id="KW-1133">Transmembrane helix</keyword>
<evidence type="ECO:0000313" key="3">
    <source>
        <dbReference type="EMBL" id="CAH0415788.1"/>
    </source>
</evidence>
<dbReference type="InterPro" id="IPR051532">
    <property type="entry name" value="Ester_Hydrolysis_Enzymes"/>
</dbReference>
<evidence type="ECO:0000313" key="4">
    <source>
        <dbReference type="Proteomes" id="UP000789707"/>
    </source>
</evidence>
<sequence length="304" mass="33659">MRKIIKIAVLLGLIGALGGGGYWLLHQDARQPQIAQPQKKQPQRTEVKQLKIVALGDSLTQGVGDTTPEHGYPGRIAKAVNHQTKIPTTALNLGKEGDRSDQILQRLKTSVEQQTAVKNANVIVLTVGGNDLLKVLQGAIVGHSEAQVSKTVAKTVPEYEHSLGQLLSAIRTYNPHAALFLFGNYNPLYVYFPKFNAINTSVANYNEVNATMIKKYDGYYVPTFNQLTYGQYQDGQARQNLIVQANEVGTNFLAALSSARLQTDEKNNFLSPIDHFHPNAKGYDVMTKALLQKMLLHDSWKYTK</sequence>
<dbReference type="PANTHER" id="PTHR30383">
    <property type="entry name" value="THIOESTERASE 1/PROTEASE 1/LYSOPHOSPHOLIPASE L1"/>
    <property type="match status" value="1"/>
</dbReference>
<dbReference type="InterPro" id="IPR036514">
    <property type="entry name" value="SGNH_hydro_sf"/>
</dbReference>
<proteinExistence type="predicted"/>
<evidence type="ECO:0000256" key="1">
    <source>
        <dbReference type="SAM" id="Phobius"/>
    </source>
</evidence>
<feature type="transmembrane region" description="Helical" evidence="1">
    <location>
        <begin position="7"/>
        <end position="25"/>
    </location>
</feature>
<dbReference type="SUPFAM" id="SSF52266">
    <property type="entry name" value="SGNH hydrolase"/>
    <property type="match status" value="1"/>
</dbReference>
<feature type="domain" description="SGNH hydrolase-type esterase" evidence="2">
    <location>
        <begin position="54"/>
        <end position="284"/>
    </location>
</feature>
<keyword evidence="1" id="KW-0812">Transmembrane</keyword>
<dbReference type="Proteomes" id="UP000789707">
    <property type="component" value="Unassembled WGS sequence"/>
</dbReference>
<organism evidence="3 4">
    <name type="scientific">Periweissella fabaria</name>
    <dbReference type="NCBI Taxonomy" id="546157"/>
    <lineage>
        <taxon>Bacteria</taxon>
        <taxon>Bacillati</taxon>
        <taxon>Bacillota</taxon>
        <taxon>Bacilli</taxon>
        <taxon>Lactobacillales</taxon>
        <taxon>Lactobacillaceae</taxon>
        <taxon>Periweissella</taxon>
    </lineage>
</organism>
<comment type="caution">
    <text evidence="3">The sequence shown here is derived from an EMBL/GenBank/DDBJ whole genome shotgun (WGS) entry which is preliminary data.</text>
</comment>
<reference evidence="3 4" key="1">
    <citation type="submission" date="2021-11" db="EMBL/GenBank/DDBJ databases">
        <authorList>
            <person name="Depoorter E."/>
        </authorList>
    </citation>
    <scope>NUCLEOTIDE SEQUENCE [LARGE SCALE GENOMIC DNA]</scope>
    <source>
        <strain evidence="3 4">LMG 24289</strain>
    </source>
</reference>
<dbReference type="RefSeq" id="WP_230095870.1">
    <property type="nucleotide sequence ID" value="NZ_CAKKNS010000001.1"/>
</dbReference>
<evidence type="ECO:0000259" key="2">
    <source>
        <dbReference type="Pfam" id="PF13472"/>
    </source>
</evidence>
<dbReference type="EMBL" id="CAKKNS010000001">
    <property type="protein sequence ID" value="CAH0415788.1"/>
    <property type="molecule type" value="Genomic_DNA"/>
</dbReference>
<protein>
    <recommendedName>
        <fullName evidence="2">SGNH hydrolase-type esterase domain-containing protein</fullName>
    </recommendedName>
</protein>
<keyword evidence="4" id="KW-1185">Reference proteome</keyword>